<protein>
    <submittedName>
        <fullName evidence="1">Uncharacterized protein</fullName>
    </submittedName>
</protein>
<proteinExistence type="predicted"/>
<comment type="caution">
    <text evidence="1">The sequence shown here is derived from an EMBL/GenBank/DDBJ whole genome shotgun (WGS) entry which is preliminary data.</text>
</comment>
<organism evidence="1 2">
    <name type="scientific">Roseburia porci</name>
    <dbReference type="NCBI Taxonomy" id="2605790"/>
    <lineage>
        <taxon>Bacteria</taxon>
        <taxon>Bacillati</taxon>
        <taxon>Bacillota</taxon>
        <taxon>Clostridia</taxon>
        <taxon>Lachnospirales</taxon>
        <taxon>Lachnospiraceae</taxon>
        <taxon>Roseburia</taxon>
    </lineage>
</organism>
<reference evidence="1 2" key="1">
    <citation type="submission" date="2019-08" db="EMBL/GenBank/DDBJ databases">
        <title>In-depth cultivation of the pig gut microbiome towards novel bacterial diversity and tailored functional studies.</title>
        <authorList>
            <person name="Wylensek D."/>
            <person name="Hitch T.C.A."/>
            <person name="Clavel T."/>
        </authorList>
    </citation>
    <scope>NUCLEOTIDE SEQUENCE [LARGE SCALE GENOMIC DNA]</scope>
    <source>
        <strain evidence="1 2">MUC/MUC-530-WT-4D</strain>
    </source>
</reference>
<evidence type="ECO:0000313" key="1">
    <source>
        <dbReference type="EMBL" id="MST75747.1"/>
    </source>
</evidence>
<dbReference type="EMBL" id="VUNI01000025">
    <property type="protein sequence ID" value="MST75747.1"/>
    <property type="molecule type" value="Genomic_DNA"/>
</dbReference>
<evidence type="ECO:0000313" key="2">
    <source>
        <dbReference type="Proteomes" id="UP000474024"/>
    </source>
</evidence>
<dbReference type="Proteomes" id="UP000474024">
    <property type="component" value="Unassembled WGS sequence"/>
</dbReference>
<sequence length="62" mass="7238">MSQQDQNKEREDKLYEYLGKAQAVNEQLTNTNSEFVEVLHSYKSDLDTIKNDVTEIKQNMKG</sequence>
<gene>
    <name evidence="1" type="ORF">FYJ75_12220</name>
</gene>
<accession>A0A6L5YUC1</accession>
<name>A0A6L5YUC1_9FIRM</name>
<dbReference type="AlphaFoldDB" id="A0A6L5YUC1"/>
<keyword evidence="2" id="KW-1185">Reference proteome</keyword>